<dbReference type="InterPro" id="IPR036322">
    <property type="entry name" value="WD40_repeat_dom_sf"/>
</dbReference>
<dbReference type="InterPro" id="IPR001680">
    <property type="entry name" value="WD40_rpt"/>
</dbReference>
<dbReference type="SUPFAM" id="SSF50978">
    <property type="entry name" value="WD40 repeat-like"/>
    <property type="match status" value="1"/>
</dbReference>
<comment type="caution">
    <text evidence="1">The sequence shown here is derived from an EMBL/GenBank/DDBJ whole genome shotgun (WGS) entry which is preliminary data.</text>
</comment>
<sequence length="98" mass="11251">MVGVVSYTRDFQLLTTDLDSILGFIFHIFDHTNSVTSFRFSYDGQLHQEVCINLFKSRVIYVNPKGTVDGPKGAIEWFRWHLRGKMLFAGSDDSTARM</sequence>
<evidence type="ECO:0000313" key="1">
    <source>
        <dbReference type="EMBL" id="RHN60024.1"/>
    </source>
</evidence>
<accession>A0A396I6Z6</accession>
<dbReference type="Pfam" id="PF00400">
    <property type="entry name" value="WD40"/>
    <property type="match status" value="1"/>
</dbReference>
<gene>
    <name evidence="1" type="ORF">MtrunA17_Chr4g0020641</name>
</gene>
<organism evidence="1">
    <name type="scientific">Medicago truncatula</name>
    <name type="common">Barrel medic</name>
    <name type="synonym">Medicago tribuloides</name>
    <dbReference type="NCBI Taxonomy" id="3880"/>
    <lineage>
        <taxon>Eukaryota</taxon>
        <taxon>Viridiplantae</taxon>
        <taxon>Streptophyta</taxon>
        <taxon>Embryophyta</taxon>
        <taxon>Tracheophyta</taxon>
        <taxon>Spermatophyta</taxon>
        <taxon>Magnoliopsida</taxon>
        <taxon>eudicotyledons</taxon>
        <taxon>Gunneridae</taxon>
        <taxon>Pentapetalae</taxon>
        <taxon>rosids</taxon>
        <taxon>fabids</taxon>
        <taxon>Fabales</taxon>
        <taxon>Fabaceae</taxon>
        <taxon>Papilionoideae</taxon>
        <taxon>50 kb inversion clade</taxon>
        <taxon>NPAAA clade</taxon>
        <taxon>Hologalegina</taxon>
        <taxon>IRL clade</taxon>
        <taxon>Trifolieae</taxon>
        <taxon>Medicago</taxon>
    </lineage>
</organism>
<dbReference type="Proteomes" id="UP000265566">
    <property type="component" value="Chromosome 4"/>
</dbReference>
<dbReference type="Gramene" id="rna22214">
    <property type="protein sequence ID" value="RHN60024.1"/>
    <property type="gene ID" value="gene22214"/>
</dbReference>
<dbReference type="EMBL" id="PSQE01000004">
    <property type="protein sequence ID" value="RHN60024.1"/>
    <property type="molecule type" value="Genomic_DNA"/>
</dbReference>
<name>A0A396I6Z6_MEDTR</name>
<reference evidence="1" key="1">
    <citation type="journal article" date="2018" name="Nat. Plants">
        <title>Whole-genome landscape of Medicago truncatula symbiotic genes.</title>
        <authorList>
            <person name="Pecrix Y."/>
            <person name="Gamas P."/>
            <person name="Carrere S."/>
        </authorList>
    </citation>
    <scope>NUCLEOTIDE SEQUENCE</scope>
    <source>
        <tissue evidence="1">Leaves</tissue>
    </source>
</reference>
<dbReference type="AlphaFoldDB" id="A0A396I6Z6"/>
<protein>
    <submittedName>
        <fullName evidence="1">Putative transcription factor WD40-like family</fullName>
    </submittedName>
</protein>
<proteinExistence type="predicted"/>